<gene>
    <name evidence="1" type="ORF">S12H4_56438</name>
</gene>
<name>X1W3B0_9ZZZZ</name>
<dbReference type="EMBL" id="BARW01036345">
    <property type="protein sequence ID" value="GAJ25140.1"/>
    <property type="molecule type" value="Genomic_DNA"/>
</dbReference>
<evidence type="ECO:0000313" key="1">
    <source>
        <dbReference type="EMBL" id="GAJ25140.1"/>
    </source>
</evidence>
<organism evidence="1">
    <name type="scientific">marine sediment metagenome</name>
    <dbReference type="NCBI Taxonomy" id="412755"/>
    <lineage>
        <taxon>unclassified sequences</taxon>
        <taxon>metagenomes</taxon>
        <taxon>ecological metagenomes</taxon>
    </lineage>
</organism>
<protein>
    <submittedName>
        <fullName evidence="1">Uncharacterized protein</fullName>
    </submittedName>
</protein>
<proteinExistence type="predicted"/>
<sequence length="146" mass="16157">GNKKFELKAEMMDENNAKITNYNESVNFEISEGFPNIIKYQTSNTPGLTTTFSGGEVIIGMKSVNEAGTAKIEASSTHFGVDILGTLSVPVGITLILADPPNIVYDAELELYYVSFYIDIQGAELELEEMQVSWSINETLDKSRYK</sequence>
<comment type="caution">
    <text evidence="1">The sequence shown here is derived from an EMBL/GenBank/DDBJ whole genome shotgun (WGS) entry which is preliminary data.</text>
</comment>
<accession>X1W3B0</accession>
<reference evidence="1" key="1">
    <citation type="journal article" date="2014" name="Front. Microbiol.">
        <title>High frequency of phylogenetically diverse reductive dehalogenase-homologous genes in deep subseafloor sedimentary metagenomes.</title>
        <authorList>
            <person name="Kawai M."/>
            <person name="Futagami T."/>
            <person name="Toyoda A."/>
            <person name="Takaki Y."/>
            <person name="Nishi S."/>
            <person name="Hori S."/>
            <person name="Arai W."/>
            <person name="Tsubouchi T."/>
            <person name="Morono Y."/>
            <person name="Uchiyama I."/>
            <person name="Ito T."/>
            <person name="Fujiyama A."/>
            <person name="Inagaki F."/>
            <person name="Takami H."/>
        </authorList>
    </citation>
    <scope>NUCLEOTIDE SEQUENCE</scope>
    <source>
        <strain evidence="1">Expedition CK06-06</strain>
    </source>
</reference>
<feature type="non-terminal residue" evidence="1">
    <location>
        <position position="1"/>
    </location>
</feature>
<dbReference type="AlphaFoldDB" id="X1W3B0"/>